<dbReference type="PANTHER" id="PTHR44366:SF1">
    <property type="entry name" value="UDP-N-ACETYLGLUCOSAMINE--PEPTIDE N-ACETYLGLUCOSAMINYLTRANSFERASE 110 KDA SUBUNIT"/>
    <property type="match status" value="1"/>
</dbReference>
<sequence length="349" mass="39859">MTIEETFASALKNHQENNLEAAQNLYEEILKTNPDHFGSIFYLGALFAKTSNFQEAKKLFKKATEIQPNFSPAHTNLGSVFQKLGELQQAANCCQKAIEIAPKNPIPHANLGAILKDLGEFEKAINCCQKAIEIAPSFTSSYHNLALIFQELSEIQKAIDCYEELKQIEPNSLKAHQNLGRLYVVLGNTQKAINSYQEALKYEPENLQHYYDLISLNKEILNLNLKNKINEIIKNKNCTKNNLAYGSFLLAKYEFNEKKYQKEFNYLLEGHRYYFDLENKKYKNDVGYWLNKLPETKELFDFNKSNVAIKEIDHVIKPIFIVGVPRCGSTLVEKIITSGVESMPAGEEL</sequence>
<feature type="non-terminal residue" evidence="1">
    <location>
        <position position="349"/>
    </location>
</feature>
<dbReference type="InterPro" id="IPR037919">
    <property type="entry name" value="OGT"/>
</dbReference>
<name>A0A382GXN3_9ZZZZ</name>
<reference evidence="1" key="1">
    <citation type="submission" date="2018-05" db="EMBL/GenBank/DDBJ databases">
        <authorList>
            <person name="Lanie J.A."/>
            <person name="Ng W.-L."/>
            <person name="Kazmierczak K.M."/>
            <person name="Andrzejewski T.M."/>
            <person name="Davidsen T.M."/>
            <person name="Wayne K.J."/>
            <person name="Tettelin H."/>
            <person name="Glass J.I."/>
            <person name="Rusch D."/>
            <person name="Podicherti R."/>
            <person name="Tsui H.-C.T."/>
            <person name="Winkler M.E."/>
        </authorList>
    </citation>
    <scope>NUCLEOTIDE SEQUENCE</scope>
</reference>
<dbReference type="Pfam" id="PF00515">
    <property type="entry name" value="TPR_1"/>
    <property type="match status" value="2"/>
</dbReference>
<evidence type="ECO:0000313" key="1">
    <source>
        <dbReference type="EMBL" id="SVB79739.1"/>
    </source>
</evidence>
<proteinExistence type="predicted"/>
<dbReference type="AlphaFoldDB" id="A0A382GXN3"/>
<dbReference type="InterPro" id="IPR011990">
    <property type="entry name" value="TPR-like_helical_dom_sf"/>
</dbReference>
<dbReference type="SUPFAM" id="SSF52540">
    <property type="entry name" value="P-loop containing nucleoside triphosphate hydrolases"/>
    <property type="match status" value="1"/>
</dbReference>
<organism evidence="1">
    <name type="scientific">marine metagenome</name>
    <dbReference type="NCBI Taxonomy" id="408172"/>
    <lineage>
        <taxon>unclassified sequences</taxon>
        <taxon>metagenomes</taxon>
        <taxon>ecological metagenomes</taxon>
    </lineage>
</organism>
<dbReference type="GO" id="GO:0097363">
    <property type="term" value="F:protein O-acetylglucosaminyltransferase activity"/>
    <property type="evidence" value="ECO:0007669"/>
    <property type="project" value="TreeGrafter"/>
</dbReference>
<dbReference type="Pfam" id="PF13424">
    <property type="entry name" value="TPR_12"/>
    <property type="match status" value="1"/>
</dbReference>
<dbReference type="InterPro" id="IPR027417">
    <property type="entry name" value="P-loop_NTPase"/>
</dbReference>
<dbReference type="EMBL" id="UINC01057987">
    <property type="protein sequence ID" value="SVB79739.1"/>
    <property type="molecule type" value="Genomic_DNA"/>
</dbReference>
<dbReference type="PROSITE" id="PS50293">
    <property type="entry name" value="TPR_REGION"/>
    <property type="match status" value="2"/>
</dbReference>
<dbReference type="Gene3D" id="1.25.40.10">
    <property type="entry name" value="Tetratricopeptide repeat domain"/>
    <property type="match status" value="3"/>
</dbReference>
<dbReference type="SMART" id="SM00028">
    <property type="entry name" value="TPR"/>
    <property type="match status" value="6"/>
</dbReference>
<dbReference type="PANTHER" id="PTHR44366">
    <property type="entry name" value="UDP-N-ACETYLGLUCOSAMINE--PEPTIDE N-ACETYLGLUCOSAMINYLTRANSFERASE 110 KDA SUBUNIT"/>
    <property type="match status" value="1"/>
</dbReference>
<accession>A0A382GXN3</accession>
<protein>
    <submittedName>
        <fullName evidence="1">Uncharacterized protein</fullName>
    </submittedName>
</protein>
<dbReference type="PROSITE" id="PS50005">
    <property type="entry name" value="TPR"/>
    <property type="match status" value="5"/>
</dbReference>
<dbReference type="InterPro" id="IPR019734">
    <property type="entry name" value="TPR_rpt"/>
</dbReference>
<gene>
    <name evidence="1" type="ORF">METZ01_LOCUS232593</name>
</gene>
<dbReference type="GO" id="GO:0006493">
    <property type="term" value="P:protein O-linked glycosylation"/>
    <property type="evidence" value="ECO:0007669"/>
    <property type="project" value="InterPro"/>
</dbReference>
<feature type="non-terminal residue" evidence="1">
    <location>
        <position position="1"/>
    </location>
</feature>
<dbReference type="Pfam" id="PF13432">
    <property type="entry name" value="TPR_16"/>
    <property type="match status" value="1"/>
</dbReference>
<dbReference type="Gene3D" id="3.40.50.300">
    <property type="entry name" value="P-loop containing nucleotide triphosphate hydrolases"/>
    <property type="match status" value="1"/>
</dbReference>
<dbReference type="SUPFAM" id="SSF48452">
    <property type="entry name" value="TPR-like"/>
    <property type="match status" value="1"/>
</dbReference>